<feature type="site" description="Increases basicity of active site His" evidence="4">
    <location>
        <position position="142"/>
    </location>
</feature>
<evidence type="ECO:0000313" key="6">
    <source>
        <dbReference type="EMBL" id="MCL1141723.1"/>
    </source>
</evidence>
<dbReference type="SUPFAM" id="SSF51161">
    <property type="entry name" value="Trimeric LpxA-like enzymes"/>
    <property type="match status" value="1"/>
</dbReference>
<evidence type="ECO:0000256" key="1">
    <source>
        <dbReference type="ARBA" id="ARBA00007274"/>
    </source>
</evidence>
<gene>
    <name evidence="6" type="ORF">L2672_03255</name>
</gene>
<accession>A0A9X2CFU9</accession>
<evidence type="ECO:0000256" key="4">
    <source>
        <dbReference type="PIRSR" id="PIRSR620019-1"/>
    </source>
</evidence>
<evidence type="ECO:0000313" key="7">
    <source>
        <dbReference type="Proteomes" id="UP001139333"/>
    </source>
</evidence>
<dbReference type="AlphaFoldDB" id="A0A9X2CFU9"/>
<dbReference type="EMBL" id="JAKIKP010000002">
    <property type="protein sequence ID" value="MCL1141723.1"/>
    <property type="molecule type" value="Genomic_DNA"/>
</dbReference>
<feature type="binding site" evidence="5">
    <location>
        <position position="150"/>
    </location>
    <ligand>
        <name>acetyl-CoA</name>
        <dbReference type="ChEBI" id="CHEBI:57288"/>
    </ligand>
</feature>
<proteinExistence type="inferred from homology"/>
<feature type="binding site" evidence="5">
    <location>
        <position position="71"/>
    </location>
    <ligand>
        <name>substrate</name>
    </ligand>
</feature>
<evidence type="ECO:0000256" key="3">
    <source>
        <dbReference type="ARBA" id="ARBA00022737"/>
    </source>
</evidence>
<dbReference type="InterPro" id="IPR020019">
    <property type="entry name" value="AcTrfase_PglD-like"/>
</dbReference>
<dbReference type="RefSeq" id="WP_248994409.1">
    <property type="nucleotide sequence ID" value="NZ_JAKIKP010000002.1"/>
</dbReference>
<dbReference type="InterPro" id="IPR018357">
    <property type="entry name" value="Hexapep_transf_CS"/>
</dbReference>
<dbReference type="PANTHER" id="PTHR43300">
    <property type="entry name" value="ACETYLTRANSFERASE"/>
    <property type="match status" value="1"/>
</dbReference>
<dbReference type="PROSITE" id="PS00101">
    <property type="entry name" value="HEXAPEP_TRANSFERASES"/>
    <property type="match status" value="1"/>
</dbReference>
<dbReference type="GO" id="GO:0016740">
    <property type="term" value="F:transferase activity"/>
    <property type="evidence" value="ECO:0007669"/>
    <property type="project" value="UniProtKB-KW"/>
</dbReference>
<dbReference type="Gene3D" id="3.40.50.20">
    <property type="match status" value="1"/>
</dbReference>
<evidence type="ECO:0000256" key="2">
    <source>
        <dbReference type="ARBA" id="ARBA00022679"/>
    </source>
</evidence>
<dbReference type="NCBIfam" id="TIGR03570">
    <property type="entry name" value="NeuD_NnaD"/>
    <property type="match status" value="1"/>
</dbReference>
<reference evidence="6" key="1">
    <citation type="submission" date="2022-01" db="EMBL/GenBank/DDBJ databases">
        <title>Whole genome-based taxonomy of the Shewanellaceae.</title>
        <authorList>
            <person name="Martin-Rodriguez A.J."/>
        </authorList>
    </citation>
    <scope>NUCLEOTIDE SEQUENCE</scope>
    <source>
        <strain evidence="6">DSM 16422</strain>
    </source>
</reference>
<dbReference type="Gene3D" id="2.160.10.10">
    <property type="entry name" value="Hexapeptide repeat proteins"/>
    <property type="match status" value="1"/>
</dbReference>
<sequence length="218" mass="23368">MSKSLVMIGSGGHACVLMDLIEQLELPPVVAYVSPDVSFNNQVFNGITHLRHDDDISRFSPDDVLLVNGVGSLPNQAHRQKLCQFYHQLGYQFATIISPNSIVSKSAILAQGVQVMNNVVIQANTRVNAHTIVNTGAIVEHDCDIGANNHLAPRATICGNVTTGAGVHIGTSATVIQGITIEQNVIVGAGATVTHNIEQNSIVYGFRSQVVNRTQQHE</sequence>
<dbReference type="CDD" id="cd03360">
    <property type="entry name" value="LbH_AT_putative"/>
    <property type="match status" value="1"/>
</dbReference>
<evidence type="ECO:0000256" key="5">
    <source>
        <dbReference type="PIRSR" id="PIRSR620019-2"/>
    </source>
</evidence>
<dbReference type="PANTHER" id="PTHR43300:SF7">
    <property type="entry name" value="UDP-N-ACETYLBACILLOSAMINE N-ACETYLTRANSFERASE"/>
    <property type="match status" value="1"/>
</dbReference>
<dbReference type="InterPro" id="IPR011004">
    <property type="entry name" value="Trimer_LpxA-like_sf"/>
</dbReference>
<keyword evidence="2" id="KW-0808">Transferase</keyword>
<organism evidence="6 7">
    <name type="scientific">Shewanella gaetbuli</name>
    <dbReference type="NCBI Taxonomy" id="220752"/>
    <lineage>
        <taxon>Bacteria</taxon>
        <taxon>Pseudomonadati</taxon>
        <taxon>Pseudomonadota</taxon>
        <taxon>Gammaproteobacteria</taxon>
        <taxon>Alteromonadales</taxon>
        <taxon>Shewanellaceae</taxon>
        <taxon>Shewanella</taxon>
    </lineage>
</organism>
<comment type="caution">
    <text evidence="6">The sequence shown here is derived from an EMBL/GenBank/DDBJ whole genome shotgun (WGS) entry which is preliminary data.</text>
</comment>
<keyword evidence="3" id="KW-0677">Repeat</keyword>
<dbReference type="InterPro" id="IPR050179">
    <property type="entry name" value="Trans_hexapeptide_repeat"/>
</dbReference>
<dbReference type="Proteomes" id="UP001139333">
    <property type="component" value="Unassembled WGS sequence"/>
</dbReference>
<feature type="active site" description="Proton acceptor" evidence="4">
    <location>
        <position position="141"/>
    </location>
</feature>
<keyword evidence="7" id="KW-1185">Reference proteome</keyword>
<name>A0A9X2CFU9_9GAMM</name>
<protein>
    <submittedName>
        <fullName evidence="6">Acetyltransferase</fullName>
    </submittedName>
</protein>
<comment type="similarity">
    <text evidence="1">Belongs to the transferase hexapeptide repeat family.</text>
</comment>